<dbReference type="Proteomes" id="UP000317257">
    <property type="component" value="Unassembled WGS sequence"/>
</dbReference>
<gene>
    <name evidence="2" type="ORF">ED733_001690</name>
</gene>
<evidence type="ECO:0000313" key="3">
    <source>
        <dbReference type="Proteomes" id="UP000317257"/>
    </source>
</evidence>
<accession>A0A5C6G7D5</accession>
<proteinExistence type="predicted"/>
<evidence type="ECO:0000256" key="1">
    <source>
        <dbReference type="SAM" id="SignalP"/>
    </source>
</evidence>
<protein>
    <submittedName>
        <fullName evidence="2">Uncharacterized protein</fullName>
    </submittedName>
</protein>
<dbReference type="AlphaFoldDB" id="A0A5C6G7D5"/>
<reference evidence="3" key="1">
    <citation type="submission" date="2018-12" db="EMBL/GenBank/DDBJ databases">
        <title>The complete genome of Metarhizium rileyi, a key fungal pathogen of Lepidoptera.</title>
        <authorList>
            <person name="Binneck E."/>
            <person name="Lastra C.C.L."/>
            <person name="Sosa-Gomez D.R."/>
        </authorList>
    </citation>
    <scope>NUCLEOTIDE SEQUENCE [LARGE SCALE GENOMIC DNA]</scope>
    <source>
        <strain evidence="3">Cep018-CH2</strain>
    </source>
</reference>
<organism evidence="2 3">
    <name type="scientific">Metarhizium rileyi (strain RCEF 4871)</name>
    <name type="common">Nomuraea rileyi</name>
    <dbReference type="NCBI Taxonomy" id="1649241"/>
    <lineage>
        <taxon>Eukaryota</taxon>
        <taxon>Fungi</taxon>
        <taxon>Dikarya</taxon>
        <taxon>Ascomycota</taxon>
        <taxon>Pezizomycotina</taxon>
        <taxon>Sordariomycetes</taxon>
        <taxon>Hypocreomycetidae</taxon>
        <taxon>Hypocreales</taxon>
        <taxon>Clavicipitaceae</taxon>
        <taxon>Metarhizium</taxon>
    </lineage>
</organism>
<evidence type="ECO:0000313" key="2">
    <source>
        <dbReference type="EMBL" id="TWU71823.1"/>
    </source>
</evidence>
<dbReference type="EMBL" id="SBHS01000036">
    <property type="protein sequence ID" value="TWU71823.1"/>
    <property type="molecule type" value="Genomic_DNA"/>
</dbReference>
<feature type="signal peptide" evidence="1">
    <location>
        <begin position="1"/>
        <end position="20"/>
    </location>
</feature>
<comment type="caution">
    <text evidence="2">The sequence shown here is derived from an EMBL/GenBank/DDBJ whole genome shotgun (WGS) entry which is preliminary data.</text>
</comment>
<feature type="chain" id="PRO_5022727143" evidence="1">
    <location>
        <begin position="21"/>
        <end position="404"/>
    </location>
</feature>
<name>A0A5C6G7D5_METRR</name>
<keyword evidence="1" id="KW-0732">Signal</keyword>
<sequence>MRTIFAAVVFIVASSGQSLGQEIEKRPGRQEQRSIAASHKTQVIAHPNKIKPQDGDYKKAGEVLKLALKQNGLLQKYHTAVDQLLVTVSEAYSCYNDYQSNGVMAIHTPYSMENCDGQYDKAGKLLSEAKEIMRQTDFPLDSWVREQKLPVLTDGREDQLDEQSEKLHRSLVALVTVAKLAYDHQKQAIQVQDYHAQVGRLTDSISATEKCYSAVSEEIHTNGVESAEAARKLMEPCDTDHNKVQANFDAARETVRAPGFATAEVLAQFQLPDFRDGFESRQDGKTQGLTQAIEQLKRTKEELSKIEKEDIVYAQEFKEALQSELSSPELVRIISEPLNKVLKYSVVREGKDDKDAWAAINATKQHGNQFLQDLLDKSAQIAHMAIQEALSNATVRYNTAGKTG</sequence>